<feature type="region of interest" description="Disordered" evidence="1">
    <location>
        <begin position="1"/>
        <end position="40"/>
    </location>
</feature>
<dbReference type="EMBL" id="JAACNH010000006">
    <property type="protein sequence ID" value="KAG8439404.1"/>
    <property type="molecule type" value="Genomic_DNA"/>
</dbReference>
<evidence type="ECO:0000313" key="2">
    <source>
        <dbReference type="EMBL" id="KAG8439404.1"/>
    </source>
</evidence>
<feature type="region of interest" description="Disordered" evidence="1">
    <location>
        <begin position="147"/>
        <end position="171"/>
    </location>
</feature>
<evidence type="ECO:0000313" key="3">
    <source>
        <dbReference type="Proteomes" id="UP000812440"/>
    </source>
</evidence>
<evidence type="ECO:0000256" key="1">
    <source>
        <dbReference type="SAM" id="MobiDB-lite"/>
    </source>
</evidence>
<protein>
    <submittedName>
        <fullName evidence="2">Uncharacterized protein</fullName>
    </submittedName>
</protein>
<feature type="compositionally biased region" description="Pro residues" evidence="1">
    <location>
        <begin position="1"/>
        <end position="24"/>
    </location>
</feature>
<dbReference type="Proteomes" id="UP000812440">
    <property type="component" value="Chromosome 3"/>
</dbReference>
<sequence>MGSTPPHPPPPHHNPQPPEPPGGPAPSNTTLPPKTPAARCTAQPLPSLPCSFIACVPPLRLSSFYFLTKPPAPWDPPVAQCPATGPPPPPKAPWPSGSATPPQHQSPWVSIQPLNLYLPCPPARSSSVLPPPHLSHLSTSYKASQPLAPQVGPLLSNTPPHHQSSVGSMPTAQPLPSLSLLSHHPVLLPLRLFIPQLLTKPPAPGPPQVAQCRATPASPPPKLRGLNATSHLYLPCPARSSSCAPPPFALHLSTSYKAFSLGVPPRWPSCLANATLNTKASSPWGPPRWPSAQQRHPQHQRSMGFNSTTHLYLPCPARSSSLLLPLTSSSLLLLQSLQPLAPQVAQCSATPPSTPKVHGVNSTTQPPPPRPAWPGGRAPSSRAPPHKAPTPGAPPCGQHPQHNRHPLQSPAGPMPPPNL</sequence>
<accession>A0A8T2J7H6</accession>
<feature type="compositionally biased region" description="Polar residues" evidence="1">
    <location>
        <begin position="97"/>
        <end position="106"/>
    </location>
</feature>
<feature type="compositionally biased region" description="Pro residues" evidence="1">
    <location>
        <begin position="84"/>
        <end position="93"/>
    </location>
</feature>
<feature type="region of interest" description="Disordered" evidence="1">
    <location>
        <begin position="345"/>
        <end position="419"/>
    </location>
</feature>
<reference evidence="2" key="1">
    <citation type="thesis" date="2020" institute="ProQuest LLC" country="789 East Eisenhower Parkway, Ann Arbor, MI, USA">
        <title>Comparative Genomics and Chromosome Evolution.</title>
        <authorList>
            <person name="Mudd A.B."/>
        </authorList>
    </citation>
    <scope>NUCLEOTIDE SEQUENCE</scope>
    <source>
        <strain evidence="2">Female2</strain>
        <tissue evidence="2">Blood</tissue>
    </source>
</reference>
<feature type="compositionally biased region" description="Polar residues" evidence="1">
    <location>
        <begin position="155"/>
        <end position="171"/>
    </location>
</feature>
<gene>
    <name evidence="2" type="ORF">GDO86_005569</name>
</gene>
<feature type="region of interest" description="Disordered" evidence="1">
    <location>
        <begin position="280"/>
        <end position="302"/>
    </location>
</feature>
<feature type="compositionally biased region" description="Polar residues" evidence="1">
    <location>
        <begin position="291"/>
        <end position="302"/>
    </location>
</feature>
<keyword evidence="3" id="KW-1185">Reference proteome</keyword>
<comment type="caution">
    <text evidence="2">The sequence shown here is derived from an EMBL/GenBank/DDBJ whole genome shotgun (WGS) entry which is preliminary data.</text>
</comment>
<feature type="region of interest" description="Disordered" evidence="1">
    <location>
        <begin position="77"/>
        <end position="106"/>
    </location>
</feature>
<proteinExistence type="predicted"/>
<name>A0A8T2J7H6_9PIPI</name>
<organism evidence="2 3">
    <name type="scientific">Hymenochirus boettgeri</name>
    <name type="common">Congo dwarf clawed frog</name>
    <dbReference type="NCBI Taxonomy" id="247094"/>
    <lineage>
        <taxon>Eukaryota</taxon>
        <taxon>Metazoa</taxon>
        <taxon>Chordata</taxon>
        <taxon>Craniata</taxon>
        <taxon>Vertebrata</taxon>
        <taxon>Euteleostomi</taxon>
        <taxon>Amphibia</taxon>
        <taxon>Batrachia</taxon>
        <taxon>Anura</taxon>
        <taxon>Pipoidea</taxon>
        <taxon>Pipidae</taxon>
        <taxon>Pipinae</taxon>
        <taxon>Hymenochirus</taxon>
    </lineage>
</organism>
<dbReference type="AlphaFoldDB" id="A0A8T2J7H6"/>